<keyword evidence="2" id="KW-0472">Membrane</keyword>
<dbReference type="Pfam" id="PF06809">
    <property type="entry name" value="NPDC1"/>
    <property type="match status" value="1"/>
</dbReference>
<dbReference type="AlphaFoldDB" id="U5EQ86"/>
<dbReference type="GO" id="GO:0016020">
    <property type="term" value="C:membrane"/>
    <property type="evidence" value="ECO:0007669"/>
    <property type="project" value="InterPro"/>
</dbReference>
<feature type="transmembrane region" description="Helical" evidence="2">
    <location>
        <begin position="254"/>
        <end position="281"/>
    </location>
</feature>
<evidence type="ECO:0000256" key="3">
    <source>
        <dbReference type="SAM" id="SignalP"/>
    </source>
</evidence>
<keyword evidence="2" id="KW-0812">Transmembrane</keyword>
<accession>U5EQ86</accession>
<proteinExistence type="evidence at transcript level"/>
<feature type="compositionally biased region" description="Acidic residues" evidence="1">
    <location>
        <begin position="349"/>
        <end position="359"/>
    </location>
</feature>
<dbReference type="PANTHER" id="PTHR23352:SF2">
    <property type="entry name" value="NEURAL PROLIFERATION DIFFERENTIATION AND CONTROL PROTEIN 1"/>
    <property type="match status" value="1"/>
</dbReference>
<evidence type="ECO:0000256" key="2">
    <source>
        <dbReference type="SAM" id="Phobius"/>
    </source>
</evidence>
<evidence type="ECO:0000256" key="1">
    <source>
        <dbReference type="SAM" id="MobiDB-lite"/>
    </source>
</evidence>
<feature type="chain" id="PRO_5004659968" evidence="3">
    <location>
        <begin position="22"/>
        <end position="427"/>
    </location>
</feature>
<dbReference type="InterPro" id="IPR009635">
    <property type="entry name" value="NPDC1"/>
</dbReference>
<feature type="region of interest" description="Disordered" evidence="1">
    <location>
        <begin position="338"/>
        <end position="427"/>
    </location>
</feature>
<feature type="compositionally biased region" description="Low complexity" evidence="1">
    <location>
        <begin position="394"/>
        <end position="406"/>
    </location>
</feature>
<organism evidence="4">
    <name type="scientific">Corethrella appendiculata</name>
    <dbReference type="NCBI Taxonomy" id="1370023"/>
    <lineage>
        <taxon>Eukaryota</taxon>
        <taxon>Metazoa</taxon>
        <taxon>Ecdysozoa</taxon>
        <taxon>Arthropoda</taxon>
        <taxon>Hexapoda</taxon>
        <taxon>Insecta</taxon>
        <taxon>Pterygota</taxon>
        <taxon>Neoptera</taxon>
        <taxon>Endopterygota</taxon>
        <taxon>Diptera</taxon>
        <taxon>Nematocera</taxon>
        <taxon>Culicoidea</taxon>
        <taxon>Chaoboridae</taxon>
        <taxon>Corethrella</taxon>
    </lineage>
</organism>
<name>U5EQ86_9DIPT</name>
<protein>
    <submittedName>
        <fullName evidence="4">Putative neural proliferation differentiation and control protein</fullName>
    </submittedName>
</protein>
<keyword evidence="3" id="KW-0732">Signal</keyword>
<sequence length="427" mass="48463">MNWIIYGLSIFCCLITKVVVAENEYFPGLRRPPNQLSSIQWPSNDLREAAREELLKKINILIEEQARRRFFDHVQQQQRYQQQQQQAQQNEIFRGPHTSQIINEPEFSYQLPFKNNLDTNEPIIFAVDPSDARFYDAINPNQGVETLSGNNNKLETLISQEINKIKNNNKNSKNIDDYDGAILTDDDNLNNDKLIGRIMTQDPVPYYKLKAPMHVNPKIVHENDAISEHVDDADQHHSYKSGVVQKPLEMEGIMGMYIIALIAGISAAVTVGLISVGIGWYTLHKKAKLAADVEYPAYGITGPNKDISPSGDRKLAQSAQMFHYQHQKQQIIAMENHSNGEKNGTLSDVESDDENEEGDYTVYECPGLAPTGEMEVKNPLFLDDPTPATPANLQQQQKQQQHQHQQSQDKKLATKPDTTKKVNEKKK</sequence>
<evidence type="ECO:0000313" key="4">
    <source>
        <dbReference type="EMBL" id="JAB55508.1"/>
    </source>
</evidence>
<feature type="compositionally biased region" description="Basic and acidic residues" evidence="1">
    <location>
        <begin position="407"/>
        <end position="427"/>
    </location>
</feature>
<keyword evidence="2" id="KW-1133">Transmembrane helix</keyword>
<dbReference type="EMBL" id="GANO01004363">
    <property type="protein sequence ID" value="JAB55508.1"/>
    <property type="molecule type" value="mRNA"/>
</dbReference>
<dbReference type="PANTHER" id="PTHR23352">
    <property type="entry name" value="NEURAL PROLIFERATION DIFFERENTIATION AND CONTROL PROTEIN-1 NPDC-1 PROTEIN"/>
    <property type="match status" value="1"/>
</dbReference>
<feature type="signal peptide" evidence="3">
    <location>
        <begin position="1"/>
        <end position="21"/>
    </location>
</feature>
<reference evidence="4" key="1">
    <citation type="journal article" date="2014" name="Insect Biochem. Mol. Biol.">
        <title>An insight into the sialome of the frog biting fly, Corethrella appendiculata.</title>
        <authorList>
            <person name="Ribeiro J.M.C."/>
            <person name="Chagas A.C."/>
            <person name="Pham V.M."/>
            <person name="Lounibos L.P."/>
            <person name="Calvo E."/>
        </authorList>
    </citation>
    <scope>NUCLEOTIDE SEQUENCE</scope>
    <source>
        <tissue evidence="4">Salivary glands</tissue>
    </source>
</reference>